<comment type="caution">
    <text evidence="3">The sequence shown here is derived from an EMBL/GenBank/DDBJ whole genome shotgun (WGS) entry which is preliminary data.</text>
</comment>
<sequence>MACSTVIGASATPGISERRCRQRNSWRRLLCCDRPAALLSPLQVNGTNAEPVNKSNRGIIFCRRSSQKNAGRRPASKESEEERDLIRFSPRTREPECIDCHQTFASDLALYQHCRMQHATSFVDARCCDAQIYTIAAFAAHAEAKHAGQHVCIRCREFFDSVEVLEQHLTKHGAHRQVCALFCILCGACRHSDPEIRSHFLAVHHLNDDEVARFICRVPLTREKKPSSDTRRDGEARVTSIRREQPSLLPCISVANISDCLLSSLWNC</sequence>
<feature type="domain" description="C2H2-type" evidence="2">
    <location>
        <begin position="97"/>
        <end position="118"/>
    </location>
</feature>
<name>A0A1V9XVH7_9ACAR</name>
<evidence type="ECO:0000259" key="2">
    <source>
        <dbReference type="PROSITE" id="PS00028"/>
    </source>
</evidence>
<dbReference type="InterPro" id="IPR013087">
    <property type="entry name" value="Znf_C2H2_type"/>
</dbReference>
<dbReference type="EMBL" id="MNPL01003550">
    <property type="protein sequence ID" value="OQR77432.1"/>
    <property type="molecule type" value="Genomic_DNA"/>
</dbReference>
<feature type="domain" description="C2H2-type" evidence="2">
    <location>
        <begin position="152"/>
        <end position="172"/>
    </location>
</feature>
<dbReference type="SMART" id="SM00355">
    <property type="entry name" value="ZnF_C2H2"/>
    <property type="match status" value="3"/>
</dbReference>
<dbReference type="AlphaFoldDB" id="A0A1V9XVH7"/>
<evidence type="ECO:0000256" key="1">
    <source>
        <dbReference type="SAM" id="MobiDB-lite"/>
    </source>
</evidence>
<proteinExistence type="predicted"/>
<evidence type="ECO:0000313" key="3">
    <source>
        <dbReference type="EMBL" id="OQR77432.1"/>
    </source>
</evidence>
<accession>A0A1V9XVH7</accession>
<evidence type="ECO:0000313" key="4">
    <source>
        <dbReference type="Proteomes" id="UP000192247"/>
    </source>
</evidence>
<feature type="compositionally biased region" description="Basic and acidic residues" evidence="1">
    <location>
        <begin position="75"/>
        <end position="85"/>
    </location>
</feature>
<feature type="region of interest" description="Disordered" evidence="1">
    <location>
        <begin position="66"/>
        <end position="85"/>
    </location>
</feature>
<dbReference type="Proteomes" id="UP000192247">
    <property type="component" value="Unassembled WGS sequence"/>
</dbReference>
<dbReference type="PROSITE" id="PS00028">
    <property type="entry name" value="ZINC_FINGER_C2H2_1"/>
    <property type="match status" value="2"/>
</dbReference>
<gene>
    <name evidence="3" type="ORF">BIW11_07103</name>
</gene>
<dbReference type="InParanoid" id="A0A1V9XVH7"/>
<reference evidence="3 4" key="1">
    <citation type="journal article" date="2017" name="Gigascience">
        <title>Draft genome of the honey bee ectoparasitic mite, Tropilaelaps mercedesae, is shaped by the parasitic life history.</title>
        <authorList>
            <person name="Dong X."/>
            <person name="Armstrong S.D."/>
            <person name="Xia D."/>
            <person name="Makepeace B.L."/>
            <person name="Darby A.C."/>
            <person name="Kadowaki T."/>
        </authorList>
    </citation>
    <scope>NUCLEOTIDE SEQUENCE [LARGE SCALE GENOMIC DNA]</scope>
    <source>
        <strain evidence="3">Wuxi-XJTLU</strain>
    </source>
</reference>
<protein>
    <recommendedName>
        <fullName evidence="2">C2H2-type domain-containing protein</fullName>
    </recommendedName>
</protein>
<organism evidence="3 4">
    <name type="scientific">Tropilaelaps mercedesae</name>
    <dbReference type="NCBI Taxonomy" id="418985"/>
    <lineage>
        <taxon>Eukaryota</taxon>
        <taxon>Metazoa</taxon>
        <taxon>Ecdysozoa</taxon>
        <taxon>Arthropoda</taxon>
        <taxon>Chelicerata</taxon>
        <taxon>Arachnida</taxon>
        <taxon>Acari</taxon>
        <taxon>Parasitiformes</taxon>
        <taxon>Mesostigmata</taxon>
        <taxon>Gamasina</taxon>
        <taxon>Dermanyssoidea</taxon>
        <taxon>Laelapidae</taxon>
        <taxon>Tropilaelaps</taxon>
    </lineage>
</organism>
<keyword evidence="4" id="KW-1185">Reference proteome</keyword>
<dbReference type="OrthoDB" id="10578987at2759"/>